<evidence type="ECO:0000256" key="3">
    <source>
        <dbReference type="ARBA" id="ARBA00022679"/>
    </source>
</evidence>
<dbReference type="SUPFAM" id="SSF52540">
    <property type="entry name" value="P-loop containing nucleoside triphosphate hydrolases"/>
    <property type="match status" value="1"/>
</dbReference>
<dbReference type="EMBL" id="CP065047">
    <property type="protein sequence ID" value="QPI39904.1"/>
    <property type="molecule type" value="Genomic_DNA"/>
</dbReference>
<dbReference type="Pfam" id="PF08706">
    <property type="entry name" value="D5_N"/>
    <property type="match status" value="1"/>
</dbReference>
<dbReference type="NCBIfam" id="TIGR01613">
    <property type="entry name" value="primase_Cterm"/>
    <property type="match status" value="1"/>
</dbReference>
<dbReference type="EMBL" id="CP065047">
    <property type="protein sequence ID" value="QPI35893.1"/>
    <property type="molecule type" value="Genomic_DNA"/>
</dbReference>
<reference evidence="12" key="3">
    <citation type="submission" date="2020-11" db="EMBL/GenBank/DDBJ databases">
        <title>Intraspecies plasmid and genomic variation of Mycobacterium kubicae revealed by the complete genome sequences of two clinical isolates.</title>
        <authorList>
            <person name="Hendrix J.R."/>
            <person name="Epperson L.E."/>
            <person name="Honda J.R."/>
            <person name="Strong M."/>
        </authorList>
    </citation>
    <scope>NUCLEOTIDE SEQUENCE</scope>
    <source>
        <strain evidence="12">JCM 13573</strain>
    </source>
</reference>
<dbReference type="PROSITE" id="PS51206">
    <property type="entry name" value="SF3_HELICASE_1"/>
    <property type="match status" value="1"/>
</dbReference>
<dbReference type="GO" id="GO:0008270">
    <property type="term" value="F:zinc ion binding"/>
    <property type="evidence" value="ECO:0007669"/>
    <property type="project" value="InterPro"/>
</dbReference>
<dbReference type="KEGG" id="mku:I2456_02220"/>
<keyword evidence="4" id="KW-0548">Nucleotidyltransferase</keyword>
<dbReference type="EMBL" id="BLKU01000001">
    <property type="protein sequence ID" value="GFG62801.1"/>
    <property type="molecule type" value="Genomic_DNA"/>
</dbReference>
<protein>
    <submittedName>
        <fullName evidence="12">Toprim domain-containing protein</fullName>
    </submittedName>
</protein>
<evidence type="ECO:0000313" key="12">
    <source>
        <dbReference type="EMBL" id="QPI35893.1"/>
    </source>
</evidence>
<dbReference type="Gene3D" id="3.90.580.10">
    <property type="entry name" value="Zinc finger, CHC2-type domain"/>
    <property type="match status" value="1"/>
</dbReference>
<evidence type="ECO:0000256" key="6">
    <source>
        <dbReference type="ARBA" id="ARBA00022741"/>
    </source>
</evidence>
<feature type="domain" description="SF3 helicase" evidence="10">
    <location>
        <begin position="409"/>
        <end position="567"/>
    </location>
</feature>
<keyword evidence="1" id="KW-0240">DNA-directed RNA polymerase</keyword>
<name>A0AAP9V1N1_9MYCO</name>
<dbReference type="InterPro" id="IPR014015">
    <property type="entry name" value="Helicase_SF3_DNA-vir"/>
</dbReference>
<reference evidence="11 15" key="1">
    <citation type="journal article" date="2019" name="Emerg. Microbes Infect.">
        <title>Comprehensive subspecies identification of 175 nontuberculous mycobacteria species based on 7547 genomic profiles.</title>
        <authorList>
            <person name="Matsumoto Y."/>
            <person name="Kinjo T."/>
            <person name="Motooka D."/>
            <person name="Nabeya D."/>
            <person name="Jung N."/>
            <person name="Uechi K."/>
            <person name="Horii T."/>
            <person name="Iida T."/>
            <person name="Fujita J."/>
            <person name="Nakamura S."/>
        </authorList>
    </citation>
    <scope>NUCLEOTIDE SEQUENCE [LARGE SCALE GENOMIC DNA]</scope>
    <source>
        <strain evidence="11 15">JCM 13573</strain>
    </source>
</reference>
<sequence length="691" mass="75067">MSAALIAIAEALRSNGKHVVERGDQLAAQCPAHDDSNPSLSIKQRRDGTGVVVYCHAGCDHRDILGAIGLTDRDLFDEPRIRAAYNPSRTYTYTDGRKVHRKPGKKFAQSGNTSGRALYGVDNIGAHGTVYAVEGEKDVEAARAVGAVAVCGAMGAGKAHKFDWTPLRDHPVVIVADRDEPGRRHAYQVAEQLQGIAASVRIVEARAGKDLADHIAAGLGLDDLVAVEEARNGLPVGDSGQAHGIRDAEQAKHSGQVRMAYLLAAAYENKLLHVHGIGWHQWDGRRWAADDTGAAHRAVLDVLRRALAESLGDRELRADVRKCESAAGLAGVLEIAAALTVFAATVRDLDADPYLLNTANGTLDLRTQELRPHNPADRITKVCRGAYHPEAAQPAVWEAFLARVLPDGAVRGFVQRLAGLALLGEVREHILPIFTGTGRNGKGTLYKALLYALDDYGHVAEPDLFMHREGAHPTGQMDLLGRRLIVVSESDRDRRLAEATMKRLTGGDPVTARHMRRNFVTFTPSHLPILVTNHLPKVSGDDPAVWARIRVVPFAVCIPSHDQDTELDTKLHCEADGILSWAVAGLADYLAWGLDEPEQVRTATDDYQSESDAARRFIAEECVTTSPALKATTAQLHEAFERWRVRDGAEAMSQRAFGSALDRLGYQAGRPTNGKRWRTGIAVKVSDDEGE</sequence>
<evidence type="ECO:0000259" key="10">
    <source>
        <dbReference type="PROSITE" id="PS51206"/>
    </source>
</evidence>
<dbReference type="GO" id="GO:0016787">
    <property type="term" value="F:hydrolase activity"/>
    <property type="evidence" value="ECO:0007669"/>
    <property type="project" value="UniProtKB-KW"/>
</dbReference>
<evidence type="ECO:0000256" key="7">
    <source>
        <dbReference type="ARBA" id="ARBA00022801"/>
    </source>
</evidence>
<keyword evidence="15" id="KW-1185">Reference proteome</keyword>
<organism evidence="12 16">
    <name type="scientific">Mycobacterium kubicae</name>
    <dbReference type="NCBI Taxonomy" id="120959"/>
    <lineage>
        <taxon>Bacteria</taxon>
        <taxon>Bacillati</taxon>
        <taxon>Actinomycetota</taxon>
        <taxon>Actinomycetes</taxon>
        <taxon>Mycobacteriales</taxon>
        <taxon>Mycobacteriaceae</taxon>
        <taxon>Mycobacterium</taxon>
        <taxon>Mycobacterium simiae complex</taxon>
    </lineage>
</organism>
<dbReference type="InterPro" id="IPR027417">
    <property type="entry name" value="P-loop_NTPase"/>
</dbReference>
<dbReference type="Gene3D" id="3.40.1360.10">
    <property type="match status" value="1"/>
</dbReference>
<evidence type="ECO:0000256" key="4">
    <source>
        <dbReference type="ARBA" id="ARBA00022695"/>
    </source>
</evidence>
<dbReference type="PANTHER" id="PTHR35372">
    <property type="entry name" value="ATP BINDING PROTEIN-RELATED"/>
    <property type="match status" value="1"/>
</dbReference>
<evidence type="ECO:0000313" key="11">
    <source>
        <dbReference type="EMBL" id="GFG62801.1"/>
    </source>
</evidence>
<keyword evidence="9" id="KW-0804">Transcription</keyword>
<evidence type="ECO:0000256" key="1">
    <source>
        <dbReference type="ARBA" id="ARBA00022478"/>
    </source>
</evidence>
<keyword evidence="8" id="KW-0067">ATP-binding</keyword>
<dbReference type="Proteomes" id="UP000663583">
    <property type="component" value="Chromosome"/>
</dbReference>
<dbReference type="EMBL" id="CP065047">
    <property type="protein sequence ID" value="QPI38398.1"/>
    <property type="molecule type" value="Genomic_DNA"/>
</dbReference>
<dbReference type="GO" id="GO:0005524">
    <property type="term" value="F:ATP binding"/>
    <property type="evidence" value="ECO:0007669"/>
    <property type="project" value="UniProtKB-KW"/>
</dbReference>
<dbReference type="SUPFAM" id="SSF56731">
    <property type="entry name" value="DNA primase core"/>
    <property type="match status" value="1"/>
</dbReference>
<dbReference type="Gene3D" id="3.40.50.300">
    <property type="entry name" value="P-loop containing nucleotide triphosphate hydrolases"/>
    <property type="match status" value="1"/>
</dbReference>
<keyword evidence="2" id="KW-0639">Primosome</keyword>
<keyword evidence="3" id="KW-0808">Transferase</keyword>
<dbReference type="InterPro" id="IPR014818">
    <property type="entry name" value="Phage/plasmid_primase_P4_C"/>
</dbReference>
<evidence type="ECO:0000313" key="13">
    <source>
        <dbReference type="EMBL" id="QPI38398.1"/>
    </source>
</evidence>
<evidence type="ECO:0000256" key="2">
    <source>
        <dbReference type="ARBA" id="ARBA00022515"/>
    </source>
</evidence>
<dbReference type="InterPro" id="IPR051620">
    <property type="entry name" value="ORF904-like_C"/>
</dbReference>
<accession>A0AAP9V1N1</accession>
<evidence type="ECO:0000313" key="15">
    <source>
        <dbReference type="Proteomes" id="UP000465306"/>
    </source>
</evidence>
<dbReference type="InterPro" id="IPR036977">
    <property type="entry name" value="DNA_primase_Znf_CHC2"/>
</dbReference>
<dbReference type="SMART" id="SM00885">
    <property type="entry name" value="D5_N"/>
    <property type="match status" value="1"/>
</dbReference>
<dbReference type="Proteomes" id="UP000465306">
    <property type="component" value="Unassembled WGS sequence"/>
</dbReference>
<evidence type="ECO:0000256" key="8">
    <source>
        <dbReference type="ARBA" id="ARBA00022840"/>
    </source>
</evidence>
<dbReference type="GO" id="GO:0006269">
    <property type="term" value="P:DNA replication, synthesis of primer"/>
    <property type="evidence" value="ECO:0007669"/>
    <property type="project" value="UniProtKB-KW"/>
</dbReference>
<dbReference type="KEGG" id="mku:I2456_10915"/>
<evidence type="ECO:0000313" key="16">
    <source>
        <dbReference type="Proteomes" id="UP000663583"/>
    </source>
</evidence>
<dbReference type="GO" id="GO:0003677">
    <property type="term" value="F:DNA binding"/>
    <property type="evidence" value="ECO:0007669"/>
    <property type="project" value="InterPro"/>
</dbReference>
<keyword evidence="5" id="KW-0235">DNA replication</keyword>
<dbReference type="GO" id="GO:0016779">
    <property type="term" value="F:nucleotidyltransferase activity"/>
    <property type="evidence" value="ECO:0007669"/>
    <property type="project" value="UniProtKB-KW"/>
</dbReference>
<dbReference type="KEGG" id="mku:I2456_14955"/>
<dbReference type="InterPro" id="IPR006171">
    <property type="entry name" value="TOPRIM_dom"/>
</dbReference>
<dbReference type="GO" id="GO:0000428">
    <property type="term" value="C:DNA-directed RNA polymerase complex"/>
    <property type="evidence" value="ECO:0007669"/>
    <property type="project" value="UniProtKB-KW"/>
</dbReference>
<dbReference type="AlphaFoldDB" id="A0AAP9V1N1"/>
<keyword evidence="6" id="KW-0547">Nucleotide-binding</keyword>
<dbReference type="PANTHER" id="PTHR35372:SF2">
    <property type="entry name" value="SF3 HELICASE DOMAIN-CONTAINING PROTEIN"/>
    <property type="match status" value="1"/>
</dbReference>
<keyword evidence="7" id="KW-0378">Hydrolase</keyword>
<dbReference type="GO" id="GO:1990077">
    <property type="term" value="C:primosome complex"/>
    <property type="evidence" value="ECO:0007669"/>
    <property type="project" value="UniProtKB-KW"/>
</dbReference>
<dbReference type="InterPro" id="IPR006500">
    <property type="entry name" value="Helicase_put_C_phage/plasmid"/>
</dbReference>
<dbReference type="InterPro" id="IPR045455">
    <property type="entry name" value="NrS-1_pol-like_helicase"/>
</dbReference>
<evidence type="ECO:0000313" key="14">
    <source>
        <dbReference type="EMBL" id="QPI39904.1"/>
    </source>
</evidence>
<evidence type="ECO:0000256" key="9">
    <source>
        <dbReference type="ARBA" id="ARBA00023163"/>
    </source>
</evidence>
<proteinExistence type="predicted"/>
<dbReference type="Pfam" id="PF13362">
    <property type="entry name" value="Toprim_3"/>
    <property type="match status" value="1"/>
</dbReference>
<evidence type="ECO:0000256" key="5">
    <source>
        <dbReference type="ARBA" id="ARBA00022705"/>
    </source>
</evidence>
<dbReference type="Pfam" id="PF19263">
    <property type="entry name" value="DUF5906"/>
    <property type="match status" value="1"/>
</dbReference>
<reference evidence="11" key="2">
    <citation type="submission" date="2020-02" db="EMBL/GenBank/DDBJ databases">
        <authorList>
            <person name="Matsumoto Y."/>
            <person name="Kinjo T."/>
            <person name="Motooka D."/>
            <person name="Nabeya D."/>
            <person name="Jung N."/>
            <person name="Uechi K."/>
            <person name="Horii T."/>
            <person name="Iida T."/>
            <person name="Fujita J."/>
            <person name="Nakamura S."/>
        </authorList>
    </citation>
    <scope>NUCLEOTIDE SEQUENCE</scope>
    <source>
        <strain evidence="11">JCM 13573</strain>
    </source>
</reference>
<gene>
    <name evidence="13" type="ORF">I2456_02220</name>
    <name evidence="14" type="ORF">I2456_10915</name>
    <name evidence="12" type="ORF">I2456_14955</name>
    <name evidence="11" type="ORF">MKUB_02910</name>
</gene>